<organism evidence="1 2">
    <name type="scientific">Prunus avium</name>
    <name type="common">Cherry</name>
    <name type="synonym">Cerasus avium</name>
    <dbReference type="NCBI Taxonomy" id="42229"/>
    <lineage>
        <taxon>Eukaryota</taxon>
        <taxon>Viridiplantae</taxon>
        <taxon>Streptophyta</taxon>
        <taxon>Embryophyta</taxon>
        <taxon>Tracheophyta</taxon>
        <taxon>Spermatophyta</taxon>
        <taxon>Magnoliopsida</taxon>
        <taxon>eudicotyledons</taxon>
        <taxon>Gunneridae</taxon>
        <taxon>Pentapetalae</taxon>
        <taxon>rosids</taxon>
        <taxon>fabids</taxon>
        <taxon>Rosales</taxon>
        <taxon>Rosaceae</taxon>
        <taxon>Amygdaloideae</taxon>
        <taxon>Amygdaleae</taxon>
        <taxon>Prunus</taxon>
    </lineage>
</organism>
<keyword evidence="1" id="KW-1185">Reference proteome</keyword>
<dbReference type="Proteomes" id="UP000515124">
    <property type="component" value="Unplaced"/>
</dbReference>
<protein>
    <submittedName>
        <fullName evidence="2">Uncharacterized protein LOC110770819</fullName>
    </submittedName>
</protein>
<dbReference type="RefSeq" id="XP_021830727.1">
    <property type="nucleotide sequence ID" value="XM_021975035.1"/>
</dbReference>
<gene>
    <name evidence="2" type="primary">LOC110770819</name>
</gene>
<evidence type="ECO:0000313" key="1">
    <source>
        <dbReference type="Proteomes" id="UP000515124"/>
    </source>
</evidence>
<name>A0A6P5TUA1_PRUAV</name>
<dbReference type="AlphaFoldDB" id="A0A6P5TUA1"/>
<reference evidence="2" key="1">
    <citation type="submission" date="2025-08" db="UniProtKB">
        <authorList>
            <consortium name="RefSeq"/>
        </authorList>
    </citation>
    <scope>IDENTIFICATION</scope>
</reference>
<sequence>MSPNERYYFPIDATMTLQNKKRGVWRDKYSKSESIDIKATIEKSKCDTDFKPFYEKAKYQDNALGVLDYSRKISVHFQQQNSLKKVVEEGLTSLFPERLTYLYDFLYGIGISMQFLIKRRAES</sequence>
<proteinExistence type="predicted"/>
<accession>A0A6P5TUA1</accession>
<evidence type="ECO:0000313" key="2">
    <source>
        <dbReference type="RefSeq" id="XP_021830727.1"/>
    </source>
</evidence>
<dbReference type="GeneID" id="110770819"/>
<dbReference type="KEGG" id="pavi:110770819"/>